<reference evidence="1 2" key="1">
    <citation type="journal article" date="2017" name="Gigascience">
        <title>Genome sequence of the small brown planthopper, Laodelphax striatellus.</title>
        <authorList>
            <person name="Zhu J."/>
            <person name="Jiang F."/>
            <person name="Wang X."/>
            <person name="Yang P."/>
            <person name="Bao Y."/>
            <person name="Zhao W."/>
            <person name="Wang W."/>
            <person name="Lu H."/>
            <person name="Wang Q."/>
            <person name="Cui N."/>
            <person name="Li J."/>
            <person name="Chen X."/>
            <person name="Luo L."/>
            <person name="Yu J."/>
            <person name="Kang L."/>
            <person name="Cui F."/>
        </authorList>
    </citation>
    <scope>NUCLEOTIDE SEQUENCE [LARGE SCALE GENOMIC DNA]</scope>
    <source>
        <strain evidence="1">Lst14</strain>
    </source>
</reference>
<evidence type="ECO:0000313" key="1">
    <source>
        <dbReference type="EMBL" id="RZF31927.1"/>
    </source>
</evidence>
<dbReference type="SMR" id="A0A482WEH3"/>
<dbReference type="AlphaFoldDB" id="A0A482WEH3"/>
<dbReference type="EMBL" id="QKKF02037835">
    <property type="protein sequence ID" value="RZF31927.1"/>
    <property type="molecule type" value="Genomic_DNA"/>
</dbReference>
<evidence type="ECO:0000313" key="2">
    <source>
        <dbReference type="Proteomes" id="UP000291343"/>
    </source>
</evidence>
<sequence>MEHRHHTWNTVIIHGTPSSYMEHRHHTWNTVIIHGTPSSYMEHRHHTWNTVIIHGTPSSYMEHRHHTWNTVIIHGTPDFKHFDEAAFLTDVTQTPWHQIEGLSSVDEMVAIFENFTLGLYDKHAPYVTRRINRKRRVPWMTDEILKMMGQRDKAHSKFKRTFDENSLIEYRSLRNK</sequence>
<keyword evidence="2" id="KW-1185">Reference proteome</keyword>
<dbReference type="InParanoid" id="A0A482WEH3"/>
<dbReference type="OrthoDB" id="5953030at2759"/>
<dbReference type="Proteomes" id="UP000291343">
    <property type="component" value="Unassembled WGS sequence"/>
</dbReference>
<proteinExistence type="predicted"/>
<name>A0A482WEH3_LAOST</name>
<protein>
    <submittedName>
        <fullName evidence="1">Uncharacterized protein</fullName>
    </submittedName>
</protein>
<accession>A0A482WEH3</accession>
<comment type="caution">
    <text evidence="1">The sequence shown here is derived from an EMBL/GenBank/DDBJ whole genome shotgun (WGS) entry which is preliminary data.</text>
</comment>
<organism evidence="1 2">
    <name type="scientific">Laodelphax striatellus</name>
    <name type="common">Small brown planthopper</name>
    <name type="synonym">Delphax striatella</name>
    <dbReference type="NCBI Taxonomy" id="195883"/>
    <lineage>
        <taxon>Eukaryota</taxon>
        <taxon>Metazoa</taxon>
        <taxon>Ecdysozoa</taxon>
        <taxon>Arthropoda</taxon>
        <taxon>Hexapoda</taxon>
        <taxon>Insecta</taxon>
        <taxon>Pterygota</taxon>
        <taxon>Neoptera</taxon>
        <taxon>Paraneoptera</taxon>
        <taxon>Hemiptera</taxon>
        <taxon>Auchenorrhyncha</taxon>
        <taxon>Fulgoroidea</taxon>
        <taxon>Delphacidae</taxon>
        <taxon>Criomorphinae</taxon>
        <taxon>Laodelphax</taxon>
    </lineage>
</organism>
<gene>
    <name evidence="1" type="ORF">LSTR_LSTR011524</name>
</gene>